<dbReference type="InterPro" id="IPR050625">
    <property type="entry name" value="ParA/MinD_ATPase"/>
</dbReference>
<feature type="domain" description="CobQ/CobB/MinD/ParA nucleotide binding" evidence="1">
    <location>
        <begin position="13"/>
        <end position="219"/>
    </location>
</feature>
<reference evidence="2 3" key="1">
    <citation type="submission" date="2019-08" db="EMBL/GenBank/DDBJ databases">
        <title>In-depth cultivation of the pig gut microbiome towards novel bacterial diversity and tailored functional studies.</title>
        <authorList>
            <person name="Wylensek D."/>
            <person name="Hitch T.C.A."/>
            <person name="Clavel T."/>
        </authorList>
    </citation>
    <scope>NUCLEOTIDE SEQUENCE [LARGE SCALE GENOMIC DNA]</scope>
    <source>
        <strain evidence="3">WCA-380-WT-3B3</strain>
    </source>
</reference>
<name>A0A6I2UY64_9FIRM</name>
<accession>A0A6I2UY64</accession>
<dbReference type="GO" id="GO:0005829">
    <property type="term" value="C:cytosol"/>
    <property type="evidence" value="ECO:0007669"/>
    <property type="project" value="TreeGrafter"/>
</dbReference>
<dbReference type="GO" id="GO:0005524">
    <property type="term" value="F:ATP binding"/>
    <property type="evidence" value="ECO:0007669"/>
    <property type="project" value="TreeGrafter"/>
</dbReference>
<dbReference type="GO" id="GO:0016887">
    <property type="term" value="F:ATP hydrolysis activity"/>
    <property type="evidence" value="ECO:0007669"/>
    <property type="project" value="TreeGrafter"/>
</dbReference>
<dbReference type="AlphaFoldDB" id="A0A6I2UY64"/>
<dbReference type="InterPro" id="IPR027417">
    <property type="entry name" value="P-loop_NTPase"/>
</dbReference>
<dbReference type="GO" id="GO:0051782">
    <property type="term" value="P:negative regulation of cell division"/>
    <property type="evidence" value="ECO:0007669"/>
    <property type="project" value="TreeGrafter"/>
</dbReference>
<comment type="caution">
    <text evidence="2">The sequence shown here is derived from an EMBL/GenBank/DDBJ whole genome shotgun (WGS) entry which is preliminary data.</text>
</comment>
<sequence>MAEEKINVNGTVITFFSTASAVGKTLVSCNVAAELARLGHRVCLADLDLQFGDVCNYLQLMPQQTLADAQNAIHVQGDAFHVEQYLTMYTHDQTRFYVLASPQRLDEAYNIQAAEVRKIIQHLRSMFDYVLLDTTSMFSVLNLSMLDMSTIVTFLGIVDFLPTIKNMKIGNDTLKNLNYDINKIRLVLNRSDSVTRISREDVEELLGESFDYILPNDFKAANRSIKDGVPLVLGGDQTPLGDALCDMAAQYTNRGLDDEVYDEGNNNSWFSRLFH</sequence>
<dbReference type="Gene3D" id="3.40.50.300">
    <property type="entry name" value="P-loop containing nucleotide triphosphate hydrolases"/>
    <property type="match status" value="1"/>
</dbReference>
<dbReference type="PANTHER" id="PTHR43384:SF13">
    <property type="entry name" value="SLR0110 PROTEIN"/>
    <property type="match status" value="1"/>
</dbReference>
<dbReference type="Proteomes" id="UP000430222">
    <property type="component" value="Unassembled WGS sequence"/>
</dbReference>
<protein>
    <submittedName>
        <fullName evidence="2">AAA family ATPase</fullName>
    </submittedName>
</protein>
<evidence type="ECO:0000313" key="3">
    <source>
        <dbReference type="Proteomes" id="UP000430222"/>
    </source>
</evidence>
<gene>
    <name evidence="2" type="ORF">FYJ78_05235</name>
</gene>
<dbReference type="EMBL" id="VUNL01000004">
    <property type="protein sequence ID" value="MSV24601.1"/>
    <property type="molecule type" value="Genomic_DNA"/>
</dbReference>
<dbReference type="SUPFAM" id="SSF52540">
    <property type="entry name" value="P-loop containing nucleoside triphosphate hydrolases"/>
    <property type="match status" value="1"/>
</dbReference>
<dbReference type="PANTHER" id="PTHR43384">
    <property type="entry name" value="SEPTUM SITE-DETERMINING PROTEIN MIND HOMOLOG, CHLOROPLASTIC-RELATED"/>
    <property type="match status" value="1"/>
</dbReference>
<dbReference type="InterPro" id="IPR002586">
    <property type="entry name" value="CobQ/CobB/MinD/ParA_Nub-bd_dom"/>
</dbReference>
<evidence type="ECO:0000313" key="2">
    <source>
        <dbReference type="EMBL" id="MSV24601.1"/>
    </source>
</evidence>
<dbReference type="RefSeq" id="WP_328597643.1">
    <property type="nucleotide sequence ID" value="NZ_JBQHVT010000003.1"/>
</dbReference>
<dbReference type="Pfam" id="PF01656">
    <property type="entry name" value="CbiA"/>
    <property type="match status" value="1"/>
</dbReference>
<proteinExistence type="predicted"/>
<evidence type="ECO:0000259" key="1">
    <source>
        <dbReference type="Pfam" id="PF01656"/>
    </source>
</evidence>
<keyword evidence="3" id="KW-1185">Reference proteome</keyword>
<dbReference type="GO" id="GO:0009898">
    <property type="term" value="C:cytoplasmic side of plasma membrane"/>
    <property type="evidence" value="ECO:0007669"/>
    <property type="project" value="TreeGrafter"/>
</dbReference>
<organism evidence="2 3">
    <name type="scientific">Selenomonas montiformis</name>
    <dbReference type="NCBI Taxonomy" id="2652285"/>
    <lineage>
        <taxon>Bacteria</taxon>
        <taxon>Bacillati</taxon>
        <taxon>Bacillota</taxon>
        <taxon>Negativicutes</taxon>
        <taxon>Selenomonadales</taxon>
        <taxon>Selenomonadaceae</taxon>
        <taxon>Selenomonas</taxon>
    </lineage>
</organism>